<evidence type="ECO:0000313" key="2">
    <source>
        <dbReference type="Proteomes" id="UP001242732"/>
    </source>
</evidence>
<proteinExistence type="predicted"/>
<dbReference type="Proteomes" id="UP001242732">
    <property type="component" value="Chromosome"/>
</dbReference>
<keyword evidence="2" id="KW-1185">Reference proteome</keyword>
<evidence type="ECO:0000313" key="1">
    <source>
        <dbReference type="EMBL" id="WIY47310.1"/>
    </source>
</evidence>
<protein>
    <submittedName>
        <fullName evidence="1">Uncharacterized protein</fullName>
    </submittedName>
</protein>
<organism evidence="1 2">
    <name type="scientific">Paracidovorax citrulli</name>
    <name type="common">Acidovorax citrulli</name>
    <dbReference type="NCBI Taxonomy" id="80869"/>
    <lineage>
        <taxon>Bacteria</taxon>
        <taxon>Pseudomonadati</taxon>
        <taxon>Pseudomonadota</taxon>
        <taxon>Betaproteobacteria</taxon>
        <taxon>Burkholderiales</taxon>
        <taxon>Comamonadaceae</taxon>
        <taxon>Paracidovorax</taxon>
    </lineage>
</organism>
<sequence length="156" mass="17529">MSGHAFSEVVELIFTKLSVRYGAEWLRQWDGVDMALVKDDWEEELSGFASNLEPLRHALRHLPVKCPNVAQFRALANACPPAEVPRLEAPRASERVVAEEIAKQTGLKRAIAHNENRSKDWARAIVSRAAAGDRITPYSLRSARQALGMEGRQKWQ</sequence>
<gene>
    <name evidence="1" type="ORF">QRO08_15895</name>
</gene>
<reference evidence="1 2" key="1">
    <citation type="submission" date="2023-06" db="EMBL/GenBank/DDBJ databases">
        <authorList>
            <person name="Ham H."/>
            <person name="Park D.S."/>
        </authorList>
    </citation>
    <scope>NUCLEOTIDE SEQUENCE [LARGE SCALE GENOMIC DNA]</scope>
    <source>
        <strain evidence="1 2">KACC 17005</strain>
    </source>
</reference>
<accession>A0ABY9AK44</accession>
<dbReference type="EMBL" id="CP127363">
    <property type="protein sequence ID" value="WIY47310.1"/>
    <property type="molecule type" value="Genomic_DNA"/>
</dbReference>
<dbReference type="RefSeq" id="WP_011794894.1">
    <property type="nucleotide sequence ID" value="NZ_CP023687.1"/>
</dbReference>
<name>A0ABY9AK44_PARCI</name>